<dbReference type="EnsemblPlants" id="AVESA.00010b.r2.7DG1343310.1">
    <property type="protein sequence ID" value="AVESA.00010b.r2.7DG1343310.1.CDS"/>
    <property type="gene ID" value="AVESA.00010b.r2.7DG1343310"/>
</dbReference>
<proteinExistence type="predicted"/>
<accession>A0ACD6ADG3</accession>
<evidence type="ECO:0000313" key="1">
    <source>
        <dbReference type="EnsemblPlants" id="AVESA.00010b.r2.7DG1343310.1.CDS"/>
    </source>
</evidence>
<sequence length="383" mass="40435">MRRESPSGSLRSPPCPPSASRHDAARSQPCMPVDAASPLRQDTDHDSDGTPCDSDAAVSPLQQNVDLDSDSSPSATAPSGSLRSAPPLLPHTSELTHLARRTQEEINILEMAPSFGRSISFPLTPGRSSSKPRHVRSVSLPASTTSSHPLLAQLNAHIAAVRSLKNSPLTASLTHIHALHSSISDILLLQDVQDAFRRATNLGDRLLGAFLLLADAHQGFQACLLDLKLAKAETSAALRRGDAARAASAMRSQRRAEKELARLAASVSGVSSKCSRLNFAGTEDAEMAGVLLEAAATSAAVSAAVFMAAASMSSGSSTSSCNKTISVFGSFGKKLTPETVEMTLERMQALEQCLDECDGVCDKVFRSIVQTRVSLLNIMTPTI</sequence>
<reference evidence="1" key="1">
    <citation type="submission" date="2021-05" db="EMBL/GenBank/DDBJ databases">
        <authorList>
            <person name="Scholz U."/>
            <person name="Mascher M."/>
            <person name="Fiebig A."/>
        </authorList>
    </citation>
    <scope>NUCLEOTIDE SEQUENCE [LARGE SCALE GENOMIC DNA]</scope>
</reference>
<protein>
    <submittedName>
        <fullName evidence="1">Uncharacterized protein</fullName>
    </submittedName>
</protein>
<evidence type="ECO:0000313" key="2">
    <source>
        <dbReference type="Proteomes" id="UP001732700"/>
    </source>
</evidence>
<organism evidence="1 2">
    <name type="scientific">Avena sativa</name>
    <name type="common">Oat</name>
    <dbReference type="NCBI Taxonomy" id="4498"/>
    <lineage>
        <taxon>Eukaryota</taxon>
        <taxon>Viridiplantae</taxon>
        <taxon>Streptophyta</taxon>
        <taxon>Embryophyta</taxon>
        <taxon>Tracheophyta</taxon>
        <taxon>Spermatophyta</taxon>
        <taxon>Magnoliopsida</taxon>
        <taxon>Liliopsida</taxon>
        <taxon>Poales</taxon>
        <taxon>Poaceae</taxon>
        <taxon>BOP clade</taxon>
        <taxon>Pooideae</taxon>
        <taxon>Poodae</taxon>
        <taxon>Poeae</taxon>
        <taxon>Poeae Chloroplast Group 1 (Aveneae type)</taxon>
        <taxon>Aveninae</taxon>
        <taxon>Avena</taxon>
    </lineage>
</organism>
<dbReference type="Proteomes" id="UP001732700">
    <property type="component" value="Chromosome 7D"/>
</dbReference>
<keyword evidence="2" id="KW-1185">Reference proteome</keyword>
<name>A0ACD6ADG3_AVESA</name>
<reference evidence="1" key="2">
    <citation type="submission" date="2025-09" db="UniProtKB">
        <authorList>
            <consortium name="EnsemblPlants"/>
        </authorList>
    </citation>
    <scope>IDENTIFICATION</scope>
</reference>